<sequence>MKIHKSTILDVLTIALPAVGEMILYMMIGVFDTMMVGKYGGNLAVSSVGLGTEIIYTFSNILVANGISIGISSLVARNIGAKETELAEEYATLGFLASSVISIFVFITLFMGSSIIFKLVGAENAIINLGSPYMKIASIGITFNMFMNSLNASLRGSGNTKIPLIASIIINIINITLDYILIFGRPGLAPLGVMGAAIATTTAQIVGFTFILFYMYKYSKIKVRLKYITSLNLDMFKSLMNLSVPSALQEGAFSISRLLSNFFIVSLGSLAFAANQITTSIESISFMPGWGFAVAATALVGQKIGEKNYKMAKEYAYCSISLATIVMLICSILFLVIPKVLVSLFISPSETKVINEGIICLMIAAIEQPFMALSMVAGGILKGSGDTKTPFKVSMFSSWVIRLPLMFLAIYILKLPVMYVWIITSVQWAVDGSIIFMLFRRRFNELQCVK</sequence>
<keyword evidence="9" id="KW-0406">Ion transport</keyword>
<dbReference type="EMBL" id="CP025746">
    <property type="protein sequence ID" value="QAA30669.1"/>
    <property type="molecule type" value="Genomic_DNA"/>
</dbReference>
<dbReference type="Proteomes" id="UP000286268">
    <property type="component" value="Chromosome"/>
</dbReference>
<evidence type="ECO:0000313" key="14">
    <source>
        <dbReference type="Proteomes" id="UP000286268"/>
    </source>
</evidence>
<keyword evidence="10 12" id="KW-0472">Membrane</keyword>
<evidence type="ECO:0000313" key="13">
    <source>
        <dbReference type="EMBL" id="QAA30669.1"/>
    </source>
</evidence>
<reference evidence="13 14" key="1">
    <citation type="submission" date="2018-01" db="EMBL/GenBank/DDBJ databases">
        <title>Genome Sequencing and Assembly of Anaerobacter polyendosporus strain CT4.</title>
        <authorList>
            <person name="Tachaapaikoon C."/>
            <person name="Sutheeworapong S."/>
            <person name="Jenjaroenpun P."/>
            <person name="Wongsurawat T."/>
            <person name="Nookeaw I."/>
            <person name="Cheawchanlertfa P."/>
            <person name="Kosugi A."/>
            <person name="Cheevadhanarak S."/>
            <person name="Ratanakhanokchai K."/>
        </authorList>
    </citation>
    <scope>NUCLEOTIDE SEQUENCE [LARGE SCALE GENOMIC DNA]</scope>
    <source>
        <strain evidence="13 14">CT4</strain>
    </source>
</reference>
<feature type="transmembrane region" description="Helical" evidence="12">
    <location>
        <begin position="393"/>
        <end position="413"/>
    </location>
</feature>
<dbReference type="AlphaFoldDB" id="A0A410DNN3"/>
<keyword evidence="4" id="KW-0813">Transport</keyword>
<name>A0A410DNN3_9CLOT</name>
<evidence type="ECO:0000256" key="12">
    <source>
        <dbReference type="SAM" id="Phobius"/>
    </source>
</evidence>
<comment type="function">
    <text evidence="1">Multidrug efflux pump.</text>
</comment>
<dbReference type="PANTHER" id="PTHR43298:SF4">
    <property type="entry name" value="DRUG_SODIUM ANTIPORTER"/>
    <property type="match status" value="1"/>
</dbReference>
<dbReference type="GO" id="GO:0006811">
    <property type="term" value="P:monoatomic ion transport"/>
    <property type="evidence" value="ECO:0007669"/>
    <property type="project" value="UniProtKB-KW"/>
</dbReference>
<feature type="transmembrane region" description="Helical" evidence="12">
    <location>
        <begin position="132"/>
        <end position="150"/>
    </location>
</feature>
<proteinExistence type="predicted"/>
<keyword evidence="7 12" id="KW-0812">Transmembrane</keyword>
<dbReference type="GO" id="GO:0005886">
    <property type="term" value="C:plasma membrane"/>
    <property type="evidence" value="ECO:0007669"/>
    <property type="project" value="UniProtKB-SubCell"/>
</dbReference>
<evidence type="ECO:0000256" key="7">
    <source>
        <dbReference type="ARBA" id="ARBA00022692"/>
    </source>
</evidence>
<dbReference type="InterPro" id="IPR050222">
    <property type="entry name" value="MATE_MdtK"/>
</dbReference>
<keyword evidence="6" id="KW-1003">Cell membrane</keyword>
<dbReference type="KEGG" id="cmah:C1I91_02740"/>
<feature type="transmembrane region" description="Helical" evidence="12">
    <location>
        <begin position="162"/>
        <end position="182"/>
    </location>
</feature>
<feature type="transmembrane region" description="Helical" evidence="12">
    <location>
        <begin position="188"/>
        <end position="216"/>
    </location>
</feature>
<comment type="subcellular location">
    <subcellularLocation>
        <location evidence="2">Cell membrane</location>
        <topology evidence="2">Multi-pass membrane protein</topology>
    </subcellularLocation>
</comment>
<evidence type="ECO:0000256" key="10">
    <source>
        <dbReference type="ARBA" id="ARBA00023136"/>
    </source>
</evidence>
<gene>
    <name evidence="13" type="ORF">C1I91_02740</name>
</gene>
<dbReference type="RefSeq" id="WP_128211119.1">
    <property type="nucleotide sequence ID" value="NZ_CP025746.1"/>
</dbReference>
<dbReference type="NCBIfam" id="TIGR00797">
    <property type="entry name" value="matE"/>
    <property type="match status" value="1"/>
</dbReference>
<evidence type="ECO:0000256" key="9">
    <source>
        <dbReference type="ARBA" id="ARBA00023065"/>
    </source>
</evidence>
<dbReference type="OrthoDB" id="62420at2"/>
<organism evidence="13 14">
    <name type="scientific">Clostridium manihotivorum</name>
    <dbReference type="NCBI Taxonomy" id="2320868"/>
    <lineage>
        <taxon>Bacteria</taxon>
        <taxon>Bacillati</taxon>
        <taxon>Bacillota</taxon>
        <taxon>Clostridia</taxon>
        <taxon>Eubacteriales</taxon>
        <taxon>Clostridiaceae</taxon>
        <taxon>Clostridium</taxon>
    </lineage>
</organism>
<feature type="transmembrane region" description="Helical" evidence="12">
    <location>
        <begin position="95"/>
        <end position="120"/>
    </location>
</feature>
<evidence type="ECO:0000256" key="2">
    <source>
        <dbReference type="ARBA" id="ARBA00004651"/>
    </source>
</evidence>
<dbReference type="PANTHER" id="PTHR43298">
    <property type="entry name" value="MULTIDRUG RESISTANCE PROTEIN NORM-RELATED"/>
    <property type="match status" value="1"/>
</dbReference>
<feature type="transmembrane region" description="Helical" evidence="12">
    <location>
        <begin position="419"/>
        <end position="439"/>
    </location>
</feature>
<dbReference type="CDD" id="cd13137">
    <property type="entry name" value="MATE_NorM_like"/>
    <property type="match status" value="1"/>
</dbReference>
<keyword evidence="8 12" id="KW-1133">Transmembrane helix</keyword>
<dbReference type="GO" id="GO:0015297">
    <property type="term" value="F:antiporter activity"/>
    <property type="evidence" value="ECO:0007669"/>
    <property type="project" value="UniProtKB-KW"/>
</dbReference>
<feature type="transmembrane region" description="Helical" evidence="12">
    <location>
        <begin position="54"/>
        <end position="75"/>
    </location>
</feature>
<evidence type="ECO:0000256" key="6">
    <source>
        <dbReference type="ARBA" id="ARBA00022475"/>
    </source>
</evidence>
<keyword evidence="5" id="KW-0050">Antiport</keyword>
<dbReference type="InterPro" id="IPR048279">
    <property type="entry name" value="MdtK-like"/>
</dbReference>
<feature type="transmembrane region" description="Helical" evidence="12">
    <location>
        <begin position="314"/>
        <end position="337"/>
    </location>
</feature>
<accession>A0A410DNN3</accession>
<evidence type="ECO:0000256" key="3">
    <source>
        <dbReference type="ARBA" id="ARBA00020268"/>
    </source>
</evidence>
<evidence type="ECO:0000256" key="5">
    <source>
        <dbReference type="ARBA" id="ARBA00022449"/>
    </source>
</evidence>
<feature type="transmembrane region" description="Helical" evidence="12">
    <location>
        <begin position="357"/>
        <end position="381"/>
    </location>
</feature>
<dbReference type="Pfam" id="PF01554">
    <property type="entry name" value="MatE"/>
    <property type="match status" value="2"/>
</dbReference>
<dbReference type="InterPro" id="IPR002528">
    <property type="entry name" value="MATE_fam"/>
</dbReference>
<dbReference type="PIRSF" id="PIRSF006603">
    <property type="entry name" value="DinF"/>
    <property type="match status" value="1"/>
</dbReference>
<evidence type="ECO:0000256" key="4">
    <source>
        <dbReference type="ARBA" id="ARBA00022448"/>
    </source>
</evidence>
<evidence type="ECO:0000256" key="11">
    <source>
        <dbReference type="ARBA" id="ARBA00031636"/>
    </source>
</evidence>
<evidence type="ECO:0000256" key="1">
    <source>
        <dbReference type="ARBA" id="ARBA00003408"/>
    </source>
</evidence>
<protein>
    <recommendedName>
        <fullName evidence="3">Probable multidrug resistance protein NorM</fullName>
    </recommendedName>
    <alternativeName>
        <fullName evidence="11">Multidrug-efflux transporter</fullName>
    </alternativeName>
</protein>
<keyword evidence="14" id="KW-1185">Reference proteome</keyword>
<dbReference type="GO" id="GO:0042910">
    <property type="term" value="F:xenobiotic transmembrane transporter activity"/>
    <property type="evidence" value="ECO:0007669"/>
    <property type="project" value="InterPro"/>
</dbReference>
<evidence type="ECO:0000256" key="8">
    <source>
        <dbReference type="ARBA" id="ARBA00022989"/>
    </source>
</evidence>
<feature type="transmembrane region" description="Helical" evidence="12">
    <location>
        <begin position="12"/>
        <end position="34"/>
    </location>
</feature>